<evidence type="ECO:0000256" key="6">
    <source>
        <dbReference type="ARBA" id="ARBA00023014"/>
    </source>
</evidence>
<keyword evidence="2" id="KW-0349">Heme</keyword>
<evidence type="ECO:0000256" key="7">
    <source>
        <dbReference type="SAM" id="MobiDB-lite"/>
    </source>
</evidence>
<evidence type="ECO:0000256" key="3">
    <source>
        <dbReference type="ARBA" id="ARBA00022723"/>
    </source>
</evidence>
<evidence type="ECO:0000256" key="2">
    <source>
        <dbReference type="ARBA" id="ARBA00022617"/>
    </source>
</evidence>
<feature type="compositionally biased region" description="Basic and acidic residues" evidence="7">
    <location>
        <begin position="385"/>
        <end position="406"/>
    </location>
</feature>
<dbReference type="EMBL" id="BSUO01000001">
    <property type="protein sequence ID" value="GMA39861.1"/>
    <property type="molecule type" value="Genomic_DNA"/>
</dbReference>
<evidence type="ECO:0000313" key="9">
    <source>
        <dbReference type="EMBL" id="GMA39861.1"/>
    </source>
</evidence>
<dbReference type="Gene3D" id="3.30.413.10">
    <property type="entry name" value="Sulfite Reductase Hemoprotein, domain 1"/>
    <property type="match status" value="2"/>
</dbReference>
<feature type="compositionally biased region" description="Basic and acidic residues" evidence="7">
    <location>
        <begin position="439"/>
        <end position="451"/>
    </location>
</feature>
<proteinExistence type="predicted"/>
<feature type="domain" description="Nitrite/Sulfite reductase ferredoxin-like" evidence="8">
    <location>
        <begin position="27"/>
        <end position="87"/>
    </location>
</feature>
<dbReference type="RefSeq" id="WP_284303667.1">
    <property type="nucleotide sequence ID" value="NZ_BSUO01000001.1"/>
</dbReference>
<comment type="caution">
    <text evidence="9">The sequence shown here is derived from an EMBL/GenBank/DDBJ whole genome shotgun (WGS) entry which is preliminary data.</text>
</comment>
<dbReference type="Gene3D" id="3.90.480.10">
    <property type="entry name" value="Sulfite Reductase Hemoprotein,Domain 2"/>
    <property type="match status" value="1"/>
</dbReference>
<reference evidence="10" key="1">
    <citation type="journal article" date="2019" name="Int. J. Syst. Evol. Microbiol.">
        <title>The Global Catalogue of Microorganisms (GCM) 10K type strain sequencing project: providing services to taxonomists for standard genome sequencing and annotation.</title>
        <authorList>
            <consortium name="The Broad Institute Genomics Platform"/>
            <consortium name="The Broad Institute Genome Sequencing Center for Infectious Disease"/>
            <person name="Wu L."/>
            <person name="Ma J."/>
        </authorList>
    </citation>
    <scope>NUCLEOTIDE SEQUENCE [LARGE SCALE GENOMIC DNA]</scope>
    <source>
        <strain evidence="10">NBRC 113072</strain>
    </source>
</reference>
<keyword evidence="5" id="KW-0408">Iron</keyword>
<keyword evidence="1" id="KW-0004">4Fe-4S</keyword>
<feature type="region of interest" description="Disordered" evidence="7">
    <location>
        <begin position="385"/>
        <end position="460"/>
    </location>
</feature>
<dbReference type="InterPro" id="IPR036136">
    <property type="entry name" value="Nit/Sulf_reduc_fer-like_dom_sf"/>
</dbReference>
<evidence type="ECO:0000256" key="1">
    <source>
        <dbReference type="ARBA" id="ARBA00022485"/>
    </source>
</evidence>
<dbReference type="Pfam" id="PF03460">
    <property type="entry name" value="NIR_SIR_ferr"/>
    <property type="match status" value="1"/>
</dbReference>
<dbReference type="InterPro" id="IPR045854">
    <property type="entry name" value="NO2/SO3_Rdtase_4Fe4S_sf"/>
</dbReference>
<protein>
    <submittedName>
        <fullName evidence="9">Precorrin-3B synthase</fullName>
    </submittedName>
</protein>
<dbReference type="PANTHER" id="PTHR32439">
    <property type="entry name" value="FERREDOXIN--NITRITE REDUCTASE, CHLOROPLASTIC"/>
    <property type="match status" value="1"/>
</dbReference>
<gene>
    <name evidence="9" type="primary">cobG</name>
    <name evidence="9" type="ORF">GCM10025883_19060</name>
</gene>
<keyword evidence="6" id="KW-0411">Iron-sulfur</keyword>
<evidence type="ECO:0000259" key="8">
    <source>
        <dbReference type="Pfam" id="PF03460"/>
    </source>
</evidence>
<sequence length="460" mass="46913">MSTTPPGSPVRVGGDRCPGALRLHEAADGYLARIRVPGGLLTSDQVIALADAASTLGDGQLSLTARGNLEIRGLDAADGDRLSRLLDSAGLLPSATHERIRNIVASPAAGLDGSGVSGSLVDAVRALDRLLCDTARAADLSGRFLFGLDDGRGDVLALQPDVAAQWVSTDHVEVSLGRTPVLVLPAEAMLAALTVAAVAFLNARDAVRETAWRITELVNPTATVAAIVGALRASFPQARPVTGSPVSAPVETHPVTPAPGPLGADAVALPLLLGTAPATTWLTLASIAASADGLVRTTPGRSVVIAGLTADARRELLDQAGELGLITHAGDPALGVSACTGLPGCASSARDVRGDVLDALATVVRDGHTRAPARLPVHVSGCERRCGHPRSPHREAVAIPAEHPDARPYATTPADGDSAAGAPLGDGHDVLVDLIGARPAEHPRHLDRPDSPELPQGTQP</sequence>
<name>A0ABQ6IQY2_9MICO</name>
<dbReference type="SUPFAM" id="SSF55124">
    <property type="entry name" value="Nitrite/Sulfite reductase N-terminal domain-like"/>
    <property type="match status" value="2"/>
</dbReference>
<keyword evidence="4" id="KW-0560">Oxidoreductase</keyword>
<dbReference type="InterPro" id="IPR051329">
    <property type="entry name" value="NIR_SIR_4Fe-4S"/>
</dbReference>
<evidence type="ECO:0000256" key="4">
    <source>
        <dbReference type="ARBA" id="ARBA00023002"/>
    </source>
</evidence>
<dbReference type="SUPFAM" id="SSF56014">
    <property type="entry name" value="Nitrite and sulphite reductase 4Fe-4S domain-like"/>
    <property type="match status" value="1"/>
</dbReference>
<dbReference type="InterPro" id="IPR005117">
    <property type="entry name" value="NiRdtase/SiRdtase_haem-b_fer"/>
</dbReference>
<accession>A0ABQ6IQY2</accession>
<dbReference type="PANTHER" id="PTHR32439:SF9">
    <property type="entry name" value="BLR3264 PROTEIN"/>
    <property type="match status" value="1"/>
</dbReference>
<organism evidence="9 10">
    <name type="scientific">Mobilicoccus caccae</name>
    <dbReference type="NCBI Taxonomy" id="1859295"/>
    <lineage>
        <taxon>Bacteria</taxon>
        <taxon>Bacillati</taxon>
        <taxon>Actinomycetota</taxon>
        <taxon>Actinomycetes</taxon>
        <taxon>Micrococcales</taxon>
        <taxon>Dermatophilaceae</taxon>
        <taxon>Mobilicoccus</taxon>
    </lineage>
</organism>
<evidence type="ECO:0000256" key="5">
    <source>
        <dbReference type="ARBA" id="ARBA00023004"/>
    </source>
</evidence>
<evidence type="ECO:0000313" key="10">
    <source>
        <dbReference type="Proteomes" id="UP001157126"/>
    </source>
</evidence>
<dbReference type="Proteomes" id="UP001157126">
    <property type="component" value="Unassembled WGS sequence"/>
</dbReference>
<keyword evidence="10" id="KW-1185">Reference proteome</keyword>
<keyword evidence="3" id="KW-0479">Metal-binding</keyword>